<dbReference type="GO" id="GO:0004519">
    <property type="term" value="F:endonuclease activity"/>
    <property type="evidence" value="ECO:0007669"/>
    <property type="project" value="UniProtKB-KW"/>
</dbReference>
<feature type="domain" description="Xylose isomerase-like TIM barrel" evidence="1">
    <location>
        <begin position="34"/>
        <end position="241"/>
    </location>
</feature>
<accession>A0A2V1P3L2</accession>
<name>A0A2V1P3L2_9RHOB</name>
<reference evidence="3" key="1">
    <citation type="submission" date="2018-05" db="EMBL/GenBank/DDBJ databases">
        <authorList>
            <person name="Du Z."/>
            <person name="Wang X."/>
        </authorList>
    </citation>
    <scope>NUCLEOTIDE SEQUENCE [LARGE SCALE GENOMIC DNA]</scope>
    <source>
        <strain evidence="3">WDS4C29</strain>
    </source>
</reference>
<evidence type="ECO:0000313" key="3">
    <source>
        <dbReference type="Proteomes" id="UP000245293"/>
    </source>
</evidence>
<dbReference type="OrthoDB" id="256906at2"/>
<gene>
    <name evidence="2" type="ORF">DFK10_14720</name>
</gene>
<keyword evidence="2" id="KW-0540">Nuclease</keyword>
<dbReference type="InterPro" id="IPR050312">
    <property type="entry name" value="IolE/XylAMocC-like"/>
</dbReference>
<evidence type="ECO:0000313" key="2">
    <source>
        <dbReference type="EMBL" id="PWG15902.1"/>
    </source>
</evidence>
<keyword evidence="3" id="KW-1185">Reference proteome</keyword>
<dbReference type="PANTHER" id="PTHR12110">
    <property type="entry name" value="HYDROXYPYRUVATE ISOMERASE"/>
    <property type="match status" value="1"/>
</dbReference>
<dbReference type="InterPro" id="IPR036237">
    <property type="entry name" value="Xyl_isomerase-like_sf"/>
</dbReference>
<proteinExistence type="predicted"/>
<protein>
    <submittedName>
        <fullName evidence="2">Endonuclease</fullName>
    </submittedName>
</protein>
<dbReference type="InterPro" id="IPR013022">
    <property type="entry name" value="Xyl_isomerase-like_TIM-brl"/>
</dbReference>
<dbReference type="RefSeq" id="WP_109389794.1">
    <property type="nucleotide sequence ID" value="NZ_QETF01000021.1"/>
</dbReference>
<comment type="caution">
    <text evidence="2">The sequence shown here is derived from an EMBL/GenBank/DDBJ whole genome shotgun (WGS) entry which is preliminary data.</text>
</comment>
<dbReference type="Pfam" id="PF01261">
    <property type="entry name" value="AP_endonuc_2"/>
    <property type="match status" value="1"/>
</dbReference>
<dbReference type="Proteomes" id="UP000245293">
    <property type="component" value="Unassembled WGS sequence"/>
</dbReference>
<dbReference type="PANTHER" id="PTHR12110:SF52">
    <property type="entry name" value="XYLOSE ISOMERASE"/>
    <property type="match status" value="1"/>
</dbReference>
<sequence>MKVGIGSYAFRWSIGIGDYRPEAPMGPVELLHTAAGIGAEVLQFADNLPLDTVSDAVISDLRQASLETGVEVQLGTNSLDAAHLERQRALADVLKAPVIRIAPGAADMADDATLVQRLRDEGDAFAKVGCLITLENHFRLAPSDLADLVTRVAHDNVRVCLDVANSVANREWPETTIRTLVPHAGNLHIKDYDIALDPYGVGMHIVGVPLGEGLMDIDLVLAELAACGREVDAIVEHWLPKDRFSTHEEARCLELEWSSRSIAAFSATVAAARDEGSFGKTEVPA</sequence>
<dbReference type="SUPFAM" id="SSF51658">
    <property type="entry name" value="Xylose isomerase-like"/>
    <property type="match status" value="1"/>
</dbReference>
<organism evidence="2 3">
    <name type="scientific">Salibaculum griseiflavum</name>
    <dbReference type="NCBI Taxonomy" id="1914409"/>
    <lineage>
        <taxon>Bacteria</taxon>
        <taxon>Pseudomonadati</taxon>
        <taxon>Pseudomonadota</taxon>
        <taxon>Alphaproteobacteria</taxon>
        <taxon>Rhodobacterales</taxon>
        <taxon>Roseobacteraceae</taxon>
        <taxon>Salibaculum</taxon>
    </lineage>
</organism>
<evidence type="ECO:0000259" key="1">
    <source>
        <dbReference type="Pfam" id="PF01261"/>
    </source>
</evidence>
<dbReference type="Gene3D" id="3.20.20.150">
    <property type="entry name" value="Divalent-metal-dependent TIM barrel enzymes"/>
    <property type="match status" value="1"/>
</dbReference>
<dbReference type="AlphaFoldDB" id="A0A2V1P3L2"/>
<keyword evidence="2" id="KW-0378">Hydrolase</keyword>
<dbReference type="EMBL" id="QETF01000021">
    <property type="protein sequence ID" value="PWG15902.1"/>
    <property type="molecule type" value="Genomic_DNA"/>
</dbReference>
<keyword evidence="2" id="KW-0255">Endonuclease</keyword>